<dbReference type="AlphaFoldDB" id="A0A9W8E9Q0"/>
<proteinExistence type="predicted"/>
<dbReference type="Proteomes" id="UP001151582">
    <property type="component" value="Unassembled WGS sequence"/>
</dbReference>
<evidence type="ECO:0000313" key="1">
    <source>
        <dbReference type="EMBL" id="KAJ1969049.1"/>
    </source>
</evidence>
<organism evidence="1 2">
    <name type="scientific">Dimargaris verticillata</name>
    <dbReference type="NCBI Taxonomy" id="2761393"/>
    <lineage>
        <taxon>Eukaryota</taxon>
        <taxon>Fungi</taxon>
        <taxon>Fungi incertae sedis</taxon>
        <taxon>Zoopagomycota</taxon>
        <taxon>Kickxellomycotina</taxon>
        <taxon>Dimargaritomycetes</taxon>
        <taxon>Dimargaritales</taxon>
        <taxon>Dimargaritaceae</taxon>
        <taxon>Dimargaris</taxon>
    </lineage>
</organism>
<keyword evidence="2" id="KW-1185">Reference proteome</keyword>
<sequence>MSTTDPTFSFRLDRAVLELLLNECTSIYLHTCCVCFNVAPTAWALSDPQFYHLEHAATPTAFQQCYWLNFLIHDHVQTLKRNRPTLALRLRLTLCKLLNEAIGYFHTCDPEASSVFRGVSAHIFRQIPLPFLPPALASLQQAEHAHDATEPLYPLPSKAYLQSALSTFIKVSELHYAYRRKQADVAPANSKWYKALLAFQTQAAIDMAARTQQSITECLDTAFHLEYFPSPLFDVESHEWAKYQRHCGTRKHKVHTGLIRLQN</sequence>
<evidence type="ECO:0000313" key="2">
    <source>
        <dbReference type="Proteomes" id="UP001151582"/>
    </source>
</evidence>
<comment type="caution">
    <text evidence="1">The sequence shown here is derived from an EMBL/GenBank/DDBJ whole genome shotgun (WGS) entry which is preliminary data.</text>
</comment>
<dbReference type="EMBL" id="JANBQB010002006">
    <property type="protein sequence ID" value="KAJ1969049.1"/>
    <property type="molecule type" value="Genomic_DNA"/>
</dbReference>
<reference evidence="1" key="1">
    <citation type="submission" date="2022-07" db="EMBL/GenBank/DDBJ databases">
        <title>Phylogenomic reconstructions and comparative analyses of Kickxellomycotina fungi.</title>
        <authorList>
            <person name="Reynolds N.K."/>
            <person name="Stajich J.E."/>
            <person name="Barry K."/>
            <person name="Grigoriev I.V."/>
            <person name="Crous P."/>
            <person name="Smith M.E."/>
        </authorList>
    </citation>
    <scope>NUCLEOTIDE SEQUENCE</scope>
    <source>
        <strain evidence="1">RSA 567</strain>
    </source>
</reference>
<accession>A0A9W8E9Q0</accession>
<protein>
    <submittedName>
        <fullName evidence="1">Uncharacterized protein</fullName>
    </submittedName>
</protein>
<gene>
    <name evidence="1" type="ORF">H4R34_006200</name>
</gene>
<dbReference type="OrthoDB" id="10351513at2759"/>
<name>A0A9W8E9Q0_9FUNG</name>